<dbReference type="InterPro" id="IPR038666">
    <property type="entry name" value="SSP1_head-tail_sf"/>
</dbReference>
<dbReference type="Pfam" id="PF05521">
    <property type="entry name" value="Phage_HCP"/>
    <property type="match status" value="1"/>
</dbReference>
<dbReference type="Proteomes" id="UP000186143">
    <property type="component" value="Unassembled WGS sequence"/>
</dbReference>
<evidence type="ECO:0008006" key="3">
    <source>
        <dbReference type="Google" id="ProtNLM"/>
    </source>
</evidence>
<dbReference type="STRING" id="1672749.BJF92_14065"/>
<organism evidence="1 2">
    <name type="scientific">Xaviernesmea rhizosphaerae</name>
    <dbReference type="NCBI Taxonomy" id="1672749"/>
    <lineage>
        <taxon>Bacteria</taxon>
        <taxon>Pseudomonadati</taxon>
        <taxon>Pseudomonadota</taxon>
        <taxon>Alphaproteobacteria</taxon>
        <taxon>Hyphomicrobiales</taxon>
        <taxon>Rhizobiaceae</taxon>
        <taxon>Rhizobium/Agrobacterium group</taxon>
        <taxon>Xaviernesmea</taxon>
    </lineage>
</organism>
<evidence type="ECO:0000313" key="1">
    <source>
        <dbReference type="EMBL" id="OLP54994.1"/>
    </source>
</evidence>
<sequence>MLSNLDPGALSARLAWEHPVEAPDGQGGVSIAYQTAGALWARIEPVQARWEEAGNEAGAERTHRIWLRHRDDLKAGDRLRLGARLFTLLSLHDPDETRRMLVAEARELVS</sequence>
<proteinExistence type="predicted"/>
<dbReference type="OrthoDB" id="7570189at2"/>
<dbReference type="Gene3D" id="2.40.10.270">
    <property type="entry name" value="Bacteriophage SPP1 head-tail adaptor protein"/>
    <property type="match status" value="1"/>
</dbReference>
<reference evidence="1 2" key="1">
    <citation type="submission" date="2016-09" db="EMBL/GenBank/DDBJ databases">
        <title>Rhizobium sp. nov., a novel species isolated from the rice rhizosphere.</title>
        <authorList>
            <person name="Zhao J."/>
            <person name="Zhang X."/>
        </authorList>
    </citation>
    <scope>NUCLEOTIDE SEQUENCE [LARGE SCALE GENOMIC DNA]</scope>
    <source>
        <strain evidence="1 2">MH17</strain>
    </source>
</reference>
<comment type="caution">
    <text evidence="1">The sequence shown here is derived from an EMBL/GenBank/DDBJ whole genome shotgun (WGS) entry which is preliminary data.</text>
</comment>
<dbReference type="NCBIfam" id="TIGR01563">
    <property type="entry name" value="gp16_SPP1"/>
    <property type="match status" value="1"/>
</dbReference>
<accession>A0A1Q9AIF1</accession>
<protein>
    <recommendedName>
        <fullName evidence="3">Head-tail adaptor protein</fullName>
    </recommendedName>
</protein>
<evidence type="ECO:0000313" key="2">
    <source>
        <dbReference type="Proteomes" id="UP000186143"/>
    </source>
</evidence>
<dbReference type="AlphaFoldDB" id="A0A1Q9AIF1"/>
<dbReference type="InterPro" id="IPR008767">
    <property type="entry name" value="Phage_SPP1_head-tail_adaptor"/>
</dbReference>
<gene>
    <name evidence="1" type="ORF">BJF92_14065</name>
</gene>
<dbReference type="EMBL" id="MKIO01000031">
    <property type="protein sequence ID" value="OLP54994.1"/>
    <property type="molecule type" value="Genomic_DNA"/>
</dbReference>
<name>A0A1Q9AIF1_9HYPH</name>